<feature type="transmembrane region" description="Helical" evidence="1">
    <location>
        <begin position="228"/>
        <end position="249"/>
    </location>
</feature>
<feature type="transmembrane region" description="Helical" evidence="1">
    <location>
        <begin position="197"/>
        <end position="216"/>
    </location>
</feature>
<feature type="transmembrane region" description="Helical" evidence="1">
    <location>
        <begin position="87"/>
        <end position="105"/>
    </location>
</feature>
<proteinExistence type="predicted"/>
<evidence type="ECO:0000313" key="3">
    <source>
        <dbReference type="Proteomes" id="UP000193804"/>
    </source>
</evidence>
<dbReference type="RefSeq" id="WP_085515061.1">
    <property type="nucleotide sequence ID" value="NZ_FXAW01000001.1"/>
</dbReference>
<evidence type="ECO:0000313" key="2">
    <source>
        <dbReference type="EMBL" id="SMG07340.1"/>
    </source>
</evidence>
<keyword evidence="3" id="KW-1185">Reference proteome</keyword>
<keyword evidence="1" id="KW-0472">Membrane</keyword>
<evidence type="ECO:0000256" key="1">
    <source>
        <dbReference type="SAM" id="Phobius"/>
    </source>
</evidence>
<feature type="transmembrane region" description="Helical" evidence="1">
    <location>
        <begin position="289"/>
        <end position="307"/>
    </location>
</feature>
<reference evidence="3" key="1">
    <citation type="submission" date="2017-04" db="EMBL/GenBank/DDBJ databases">
        <authorList>
            <person name="Varghese N."/>
            <person name="Submissions S."/>
        </authorList>
    </citation>
    <scope>NUCLEOTIDE SEQUENCE [LARGE SCALE GENOMIC DNA]</scope>
    <source>
        <strain evidence="3">DSM 4125</strain>
    </source>
</reference>
<feature type="transmembrane region" description="Helical" evidence="1">
    <location>
        <begin position="165"/>
        <end position="185"/>
    </location>
</feature>
<dbReference type="Proteomes" id="UP000193804">
    <property type="component" value="Unassembled WGS sequence"/>
</dbReference>
<feature type="transmembrane region" description="Helical" evidence="1">
    <location>
        <begin position="143"/>
        <end position="160"/>
    </location>
</feature>
<feature type="transmembrane region" description="Helical" evidence="1">
    <location>
        <begin position="261"/>
        <end position="282"/>
    </location>
</feature>
<dbReference type="OrthoDB" id="1120077at2"/>
<feature type="transmembrane region" description="Helical" evidence="1">
    <location>
        <begin position="46"/>
        <end position="67"/>
    </location>
</feature>
<gene>
    <name evidence="2" type="ORF">SAMN05661096_00025</name>
</gene>
<accession>A0A1X7HZR7</accession>
<dbReference type="STRING" id="1028.SAMN05661096_00025"/>
<dbReference type="EMBL" id="FXAW01000001">
    <property type="protein sequence ID" value="SMG07340.1"/>
    <property type="molecule type" value="Genomic_DNA"/>
</dbReference>
<dbReference type="AlphaFoldDB" id="A0A1X7HZR7"/>
<keyword evidence="1" id="KW-0812">Transmembrane</keyword>
<feature type="transmembrane region" description="Helical" evidence="1">
    <location>
        <begin position="117"/>
        <end position="137"/>
    </location>
</feature>
<name>A0A1X7HZR7_9BACT</name>
<protein>
    <submittedName>
        <fullName evidence="2">Predicted membrane protein</fullName>
    </submittedName>
</protein>
<organism evidence="2 3">
    <name type="scientific">Marivirga sericea</name>
    <dbReference type="NCBI Taxonomy" id="1028"/>
    <lineage>
        <taxon>Bacteria</taxon>
        <taxon>Pseudomonadati</taxon>
        <taxon>Bacteroidota</taxon>
        <taxon>Cytophagia</taxon>
        <taxon>Cytophagales</taxon>
        <taxon>Marivirgaceae</taxon>
        <taxon>Marivirga</taxon>
    </lineage>
</organism>
<sequence>MQVSKKEKDTLRKAVIYWKSKGLIDDSTADELGESIKVKSFNWQSLAYYSFLFAVVSLLIAVVSIFADKALLDLIDSMLSTSYFTKSITFLSLSILFFWFDYRYNKRKTRKKYSKEVFAFFGAICLAICTGFVSFIFEMEENPGIFILGLSVLYFGLAIVRIKELLWLFGIIALLIAYGTITHNIGQENYQFVGMNFPMRFTILGAAILILTYYINKTEKLKPFVESTYWSGLIIFFFALWFLTIFGNYSSYDKWLEIRQYYLWWYSLILLLVSFGAILIGIKKEDSSIKNVGITFIFLNLYTRYFEYFWDELHKALFFGIIAISFWLIGKKAEKIWDKEFK</sequence>
<feature type="transmembrane region" description="Helical" evidence="1">
    <location>
        <begin position="313"/>
        <end position="330"/>
    </location>
</feature>
<keyword evidence="1" id="KW-1133">Transmembrane helix</keyword>